<evidence type="ECO:0000256" key="13">
    <source>
        <dbReference type="ARBA" id="ARBA00023128"/>
    </source>
</evidence>
<evidence type="ECO:0000313" key="20">
    <source>
        <dbReference type="EMBL" id="AVK94055.1"/>
    </source>
</evidence>
<dbReference type="GO" id="GO:0015990">
    <property type="term" value="P:electron transport coupled proton transport"/>
    <property type="evidence" value="ECO:0007669"/>
    <property type="project" value="TreeGrafter"/>
</dbReference>
<keyword evidence="5" id="KW-0679">Respiratory chain</keyword>
<feature type="domain" description="NADH:quinone oxidoreductase/Mrp antiporter transmembrane" evidence="17">
    <location>
        <begin position="130"/>
        <end position="420"/>
    </location>
</feature>
<comment type="function">
    <text evidence="16">Core subunit of the mitochondrial membrane respiratory chain NADH dehydrogenase (Complex I) which catalyzes electron transfer from NADH through the respiratory chain, using ubiquinone as an electron acceptor. Essential for the catalytic activity and assembly of complex I.</text>
</comment>
<keyword evidence="6 16" id="KW-0812">Transmembrane</keyword>
<dbReference type="GO" id="GO:0042773">
    <property type="term" value="P:ATP synthesis coupled electron transport"/>
    <property type="evidence" value="ECO:0007669"/>
    <property type="project" value="InterPro"/>
</dbReference>
<comment type="similarity">
    <text evidence="16">Belongs to the complex I subunit 5 family.</text>
</comment>
<dbReference type="EC" id="7.1.1.2" evidence="2 16"/>
<feature type="transmembrane region" description="Helical" evidence="16">
    <location>
        <begin position="136"/>
        <end position="155"/>
    </location>
</feature>
<evidence type="ECO:0000259" key="17">
    <source>
        <dbReference type="Pfam" id="PF00361"/>
    </source>
</evidence>
<evidence type="ECO:0000256" key="8">
    <source>
        <dbReference type="ARBA" id="ARBA00022967"/>
    </source>
</evidence>
<dbReference type="PRINTS" id="PR01434">
    <property type="entry name" value="NADHDHGNASE5"/>
</dbReference>
<dbReference type="InterPro" id="IPR003945">
    <property type="entry name" value="NU5C-like"/>
</dbReference>
<sequence>MYLSIIFLPLMGSILSGLFGRFLTPKGAAFVTILGMSLACLISVALFFEVGLSGSPCYIKLSPWLDCEMFDACWGFYFDSLTVSMCFTVTLISTLVHLYSTSYMSHDPHQPRFMAYLSLFTFFMLMLITADNFIQLFLGWEGVGLCSYLLINFWFTRLQANKAAIKAMVINRVGDVGLALGVFSVFVVFKTCDYSVVFSLVPHVAGVTYNFLGFEVDALSSIGLLLFVGAVGKSAQIGLHTWLPDAMEGPTPVSALIHAATMVTAGVYLIIRCSPLYEYSGVALTVITIFGALTAFIAGTIGLVQNDLKKVIAYSTCSQLGYMVFACGLSNYSVSMFHLINHAYFKALLFLSAGSVIHALNDEQDMRRMGGLLQVLPYTYVMILIGSLALMGFPFLTGFYSKDVILEIAYAKYSLHGTFAHWLGVLSAGITAFYSFRLIYLTFISNPNGFKNAMQNAHDAPLPMAIPLFILCIGSIFVGYLTKDLFIGLGTPFWNNAIYIAPENLVMIDAEFIPTYIKWLPVVVSLSGALLSMIVFHFFKDFLFEICTKPFGRNVYIFLNRRWLFDRLQNDLIGSVILKLGYNTTYKLVDKGVIEVFGPKGLSFLTITFSKQISSLQSGLVHQYAFIMFIGVTLFMTKLLVWPLFATLIDINLYFIIMAALMFTNYFVIKLS</sequence>
<feature type="transmembrane region" description="Helical" evidence="16">
    <location>
        <begin position="30"/>
        <end position="54"/>
    </location>
</feature>
<dbReference type="InterPro" id="IPR001516">
    <property type="entry name" value="Proton_antipo_N"/>
</dbReference>
<comment type="catalytic activity">
    <reaction evidence="15 16">
        <text>a ubiquinone + NADH + 5 H(+)(in) = a ubiquinol + NAD(+) + 4 H(+)(out)</text>
        <dbReference type="Rhea" id="RHEA:29091"/>
        <dbReference type="Rhea" id="RHEA-COMP:9565"/>
        <dbReference type="Rhea" id="RHEA-COMP:9566"/>
        <dbReference type="ChEBI" id="CHEBI:15378"/>
        <dbReference type="ChEBI" id="CHEBI:16389"/>
        <dbReference type="ChEBI" id="CHEBI:17976"/>
        <dbReference type="ChEBI" id="CHEBI:57540"/>
        <dbReference type="ChEBI" id="CHEBI:57945"/>
        <dbReference type="EC" id="7.1.1.2"/>
    </reaction>
</comment>
<dbReference type="PANTHER" id="PTHR42829">
    <property type="entry name" value="NADH-UBIQUINONE OXIDOREDUCTASE CHAIN 5"/>
    <property type="match status" value="1"/>
</dbReference>
<name>A0A2P1E6N1_9CRYP</name>
<feature type="transmembrane region" description="Helical" evidence="16">
    <location>
        <begin position="209"/>
        <end position="232"/>
    </location>
</feature>
<dbReference type="Pfam" id="PF00361">
    <property type="entry name" value="Proton_antipo_M"/>
    <property type="match status" value="1"/>
</dbReference>
<keyword evidence="11 16" id="KW-0520">NAD</keyword>
<dbReference type="Gene3D" id="1.20.5.2700">
    <property type="match status" value="1"/>
</dbReference>
<feature type="transmembrane region" description="Helical" evidence="16">
    <location>
        <begin position="283"/>
        <end position="304"/>
    </location>
</feature>
<feature type="transmembrane region" description="Helical" evidence="16">
    <location>
        <begin position="651"/>
        <end position="669"/>
    </location>
</feature>
<dbReference type="GO" id="GO:0005743">
    <property type="term" value="C:mitochondrial inner membrane"/>
    <property type="evidence" value="ECO:0007669"/>
    <property type="project" value="UniProtKB-SubCell"/>
</dbReference>
<geneLocation type="mitochondrion" evidence="20"/>
<feature type="transmembrane region" description="Helical" evidence="16">
    <location>
        <begin position="380"/>
        <end position="400"/>
    </location>
</feature>
<feature type="transmembrane region" description="Helical" evidence="16">
    <location>
        <begin position="167"/>
        <end position="189"/>
    </location>
</feature>
<dbReference type="EMBL" id="MG680944">
    <property type="protein sequence ID" value="AVK94055.1"/>
    <property type="molecule type" value="Genomic_DNA"/>
</dbReference>
<feature type="transmembrane region" description="Helical" evidence="16">
    <location>
        <begin position="74"/>
        <end position="101"/>
    </location>
</feature>
<feature type="transmembrane region" description="Helical" evidence="16">
    <location>
        <begin position="624"/>
        <end position="645"/>
    </location>
</feature>
<evidence type="ECO:0000256" key="7">
    <source>
        <dbReference type="ARBA" id="ARBA00022792"/>
    </source>
</evidence>
<keyword evidence="13 16" id="KW-0496">Mitochondrion</keyword>
<dbReference type="Pfam" id="PF06455">
    <property type="entry name" value="NADH5_C"/>
    <property type="match status" value="1"/>
</dbReference>
<evidence type="ECO:0000256" key="9">
    <source>
        <dbReference type="ARBA" id="ARBA00022982"/>
    </source>
</evidence>
<keyword evidence="12 16" id="KW-0830">Ubiquinone</keyword>
<evidence type="ECO:0000256" key="1">
    <source>
        <dbReference type="ARBA" id="ARBA00004448"/>
    </source>
</evidence>
<feature type="transmembrane region" description="Helical" evidence="16">
    <location>
        <begin position="253"/>
        <end position="271"/>
    </location>
</feature>
<feature type="transmembrane region" description="Helical" evidence="16">
    <location>
        <begin position="113"/>
        <end position="130"/>
    </location>
</feature>
<keyword evidence="8" id="KW-1278">Translocase</keyword>
<dbReference type="InterPro" id="IPR018393">
    <property type="entry name" value="NADHpl_OxRdtase_5_subgr"/>
</dbReference>
<dbReference type="AlphaFoldDB" id="A0A2P1E6N1"/>
<dbReference type="InterPro" id="IPR001750">
    <property type="entry name" value="ND/Mrp_TM"/>
</dbReference>
<feature type="transmembrane region" description="Helical" evidence="16">
    <location>
        <begin position="519"/>
        <end position="539"/>
    </location>
</feature>
<evidence type="ECO:0000256" key="16">
    <source>
        <dbReference type="RuleBase" id="RU003404"/>
    </source>
</evidence>
<dbReference type="NCBIfam" id="NF005141">
    <property type="entry name" value="PRK06590.1"/>
    <property type="match status" value="1"/>
</dbReference>
<dbReference type="InterPro" id="IPR010934">
    <property type="entry name" value="NADH_DH_su5_C"/>
</dbReference>
<evidence type="ECO:0000256" key="11">
    <source>
        <dbReference type="ARBA" id="ARBA00023027"/>
    </source>
</evidence>
<dbReference type="GeneID" id="36496176"/>
<feature type="transmembrane region" description="Helical" evidence="16">
    <location>
        <begin position="6"/>
        <end position="23"/>
    </location>
</feature>
<evidence type="ECO:0000256" key="5">
    <source>
        <dbReference type="ARBA" id="ARBA00022660"/>
    </source>
</evidence>
<feature type="domain" description="NADH-Ubiquinone oxidoreductase (complex I) chain 5 N-terminal" evidence="18">
    <location>
        <begin position="64"/>
        <end position="114"/>
    </location>
</feature>
<evidence type="ECO:0000259" key="18">
    <source>
        <dbReference type="Pfam" id="PF00662"/>
    </source>
</evidence>
<evidence type="ECO:0000256" key="14">
    <source>
        <dbReference type="ARBA" id="ARBA00023136"/>
    </source>
</evidence>
<reference evidence="20" key="1">
    <citation type="journal article" date="2018" name="BMC Genomics">
        <title>Comparative mitochondrial genomics of cryptophyte algae: gene shuffling and dynamic mobile genetic elements.</title>
        <authorList>
            <person name="Kim J.I."/>
            <person name="Yoon H.S."/>
            <person name="Yi G."/>
            <person name="Shin W."/>
            <person name="Archibald J.M."/>
        </authorList>
    </citation>
    <scope>NUCLEOTIDE SEQUENCE</scope>
    <source>
        <strain evidence="20">HACCP-CR01</strain>
    </source>
</reference>
<dbReference type="PANTHER" id="PTHR42829:SF2">
    <property type="entry name" value="NADH-UBIQUINONE OXIDOREDUCTASE CHAIN 5"/>
    <property type="match status" value="1"/>
</dbReference>
<proteinExistence type="inferred from homology"/>
<feature type="transmembrane region" description="Helical" evidence="16">
    <location>
        <begin position="343"/>
        <end position="360"/>
    </location>
</feature>
<evidence type="ECO:0000256" key="2">
    <source>
        <dbReference type="ARBA" id="ARBA00012944"/>
    </source>
</evidence>
<dbReference type="GO" id="GO:0008137">
    <property type="term" value="F:NADH dehydrogenase (ubiquinone) activity"/>
    <property type="evidence" value="ECO:0007669"/>
    <property type="project" value="UniProtKB-EC"/>
</dbReference>
<evidence type="ECO:0000259" key="19">
    <source>
        <dbReference type="Pfam" id="PF06455"/>
    </source>
</evidence>
<keyword evidence="14 16" id="KW-0472">Membrane</keyword>
<keyword evidence="9" id="KW-0249">Electron transport</keyword>
<evidence type="ECO:0000256" key="10">
    <source>
        <dbReference type="ARBA" id="ARBA00022989"/>
    </source>
</evidence>
<dbReference type="GO" id="GO:0003954">
    <property type="term" value="F:NADH dehydrogenase activity"/>
    <property type="evidence" value="ECO:0007669"/>
    <property type="project" value="TreeGrafter"/>
</dbReference>
<evidence type="ECO:0000256" key="3">
    <source>
        <dbReference type="ARBA" id="ARBA00021096"/>
    </source>
</evidence>
<evidence type="ECO:0000256" key="12">
    <source>
        <dbReference type="ARBA" id="ARBA00023075"/>
    </source>
</evidence>
<feature type="transmembrane region" description="Helical" evidence="16">
    <location>
        <begin position="464"/>
        <end position="482"/>
    </location>
</feature>
<protein>
    <recommendedName>
        <fullName evidence="3 16">NADH-ubiquinone oxidoreductase chain 5</fullName>
        <ecNumber evidence="2 16">7.1.1.2</ecNumber>
    </recommendedName>
</protein>
<gene>
    <name evidence="20" type="primary">nad5</name>
    <name evidence="20" type="ORF">TampMt_p040</name>
</gene>
<accession>A0A2P1E6N1</accession>
<feature type="transmembrane region" description="Helical" evidence="16">
    <location>
        <begin position="311"/>
        <end position="331"/>
    </location>
</feature>
<evidence type="ECO:0000256" key="6">
    <source>
        <dbReference type="ARBA" id="ARBA00022692"/>
    </source>
</evidence>
<keyword evidence="10 16" id="KW-1133">Transmembrane helix</keyword>
<evidence type="ECO:0000256" key="15">
    <source>
        <dbReference type="ARBA" id="ARBA00049551"/>
    </source>
</evidence>
<keyword evidence="4 16" id="KW-0813">Transport</keyword>
<feature type="transmembrane region" description="Helical" evidence="16">
    <location>
        <begin position="420"/>
        <end position="443"/>
    </location>
</feature>
<dbReference type="RefSeq" id="YP_009475793.1">
    <property type="nucleotide sequence ID" value="NC_037436.1"/>
</dbReference>
<evidence type="ECO:0000256" key="4">
    <source>
        <dbReference type="ARBA" id="ARBA00022448"/>
    </source>
</evidence>
<dbReference type="Pfam" id="PF00662">
    <property type="entry name" value="Proton_antipo_N"/>
    <property type="match status" value="1"/>
</dbReference>
<dbReference type="NCBIfam" id="TIGR01974">
    <property type="entry name" value="NDH_I_L"/>
    <property type="match status" value="1"/>
</dbReference>
<organism evidence="20">
    <name type="scientific">Teleaulax amphioxeia</name>
    <dbReference type="NCBI Taxonomy" id="77931"/>
    <lineage>
        <taxon>Eukaryota</taxon>
        <taxon>Cryptophyceae</taxon>
        <taxon>Pyrenomonadales</taxon>
        <taxon>Geminigeraceae</taxon>
        <taxon>Teleaulax</taxon>
    </lineage>
</organism>
<comment type="subcellular location">
    <subcellularLocation>
        <location evidence="1">Mitochondrion inner membrane</location>
        <topology evidence="1">Multi-pass membrane protein</topology>
    </subcellularLocation>
</comment>
<keyword evidence="7" id="KW-0999">Mitochondrion inner membrane</keyword>
<feature type="domain" description="NADH dehydrogenase subunit 5 C-terminal" evidence="19">
    <location>
        <begin position="434"/>
        <end position="636"/>
    </location>
</feature>